<evidence type="ECO:0000313" key="1">
    <source>
        <dbReference type="EMBL" id="PSH60997.1"/>
    </source>
</evidence>
<proteinExistence type="predicted"/>
<comment type="caution">
    <text evidence="1">The sequence shown here is derived from an EMBL/GenBank/DDBJ whole genome shotgun (WGS) entry which is preliminary data.</text>
</comment>
<sequence>MFALACVTGFAGRPLTLEVLRGVACAMGANVCFVGNDLVAGQDLVYLCRIVGDASLRAPDAGPNRPATSAR</sequence>
<accession>A0A2P7B3F6</accession>
<dbReference type="EMBL" id="PGGO01000041">
    <property type="protein sequence ID" value="PSH60997.1"/>
    <property type="molecule type" value="Genomic_DNA"/>
</dbReference>
<organism evidence="1 2">
    <name type="scientific">Phyllobacterium brassicacearum</name>
    <dbReference type="NCBI Taxonomy" id="314235"/>
    <lineage>
        <taxon>Bacteria</taxon>
        <taxon>Pseudomonadati</taxon>
        <taxon>Pseudomonadota</taxon>
        <taxon>Alphaproteobacteria</taxon>
        <taxon>Hyphomicrobiales</taxon>
        <taxon>Phyllobacteriaceae</taxon>
        <taxon>Phyllobacterium</taxon>
    </lineage>
</organism>
<name>A0A2P7B3F6_9HYPH</name>
<keyword evidence="2" id="KW-1185">Reference proteome</keyword>
<reference evidence="2" key="1">
    <citation type="submission" date="2017-11" db="EMBL/GenBank/DDBJ databases">
        <authorList>
            <person name="Kuznetsova I."/>
            <person name="Sazanova A."/>
            <person name="Chirak E."/>
            <person name="Safronova V."/>
            <person name="Willems A."/>
        </authorList>
    </citation>
    <scope>NUCLEOTIDE SEQUENCE [LARGE SCALE GENOMIC DNA]</scope>
    <source>
        <strain evidence="2">STM 196</strain>
    </source>
</reference>
<protein>
    <submittedName>
        <fullName evidence="1">Uncharacterized protein</fullName>
    </submittedName>
</protein>
<evidence type="ECO:0000313" key="2">
    <source>
        <dbReference type="Proteomes" id="UP000241444"/>
    </source>
</evidence>
<gene>
    <name evidence="1" type="ORF">CU102_27375</name>
</gene>
<dbReference type="Proteomes" id="UP000241444">
    <property type="component" value="Unassembled WGS sequence"/>
</dbReference>
<dbReference type="AlphaFoldDB" id="A0A2P7B3F6"/>